<reference evidence="2" key="1">
    <citation type="submission" date="2016-11" db="EMBL/GenBank/DDBJ databases">
        <authorList>
            <person name="Varghese N."/>
            <person name="Submissions S."/>
        </authorList>
    </citation>
    <scope>NUCLEOTIDE SEQUENCE [LARGE SCALE GENOMIC DNA]</scope>
    <source>
        <strain evidence="2">DSM 26898</strain>
    </source>
</reference>
<accession>A0A1M4Y1P8</accession>
<proteinExistence type="predicted"/>
<dbReference type="STRING" id="1302685.SAMN05444408_10768"/>
<dbReference type="AlphaFoldDB" id="A0A1M4Y1P8"/>
<organism evidence="1 2">
    <name type="scientific">Chryseobacterium takakiae</name>
    <dbReference type="NCBI Taxonomy" id="1302685"/>
    <lineage>
        <taxon>Bacteria</taxon>
        <taxon>Pseudomonadati</taxon>
        <taxon>Bacteroidota</taxon>
        <taxon>Flavobacteriia</taxon>
        <taxon>Flavobacteriales</taxon>
        <taxon>Weeksellaceae</taxon>
        <taxon>Chryseobacterium group</taxon>
        <taxon>Chryseobacterium</taxon>
    </lineage>
</organism>
<dbReference type="EMBL" id="FQVO01000007">
    <property type="protein sequence ID" value="SHE99598.1"/>
    <property type="molecule type" value="Genomic_DNA"/>
</dbReference>
<gene>
    <name evidence="1" type="ORF">SAMN05444408_10768</name>
</gene>
<evidence type="ECO:0000313" key="1">
    <source>
        <dbReference type="EMBL" id="SHE99598.1"/>
    </source>
</evidence>
<sequence>MSTAELKIDLINQITLIKDKARLKELLQLLKFQEDQSVYITTDEDKSAVFEARREIEYGKISSDEDVQKEINEWLKK</sequence>
<evidence type="ECO:0000313" key="2">
    <source>
        <dbReference type="Proteomes" id="UP000184236"/>
    </source>
</evidence>
<evidence type="ECO:0008006" key="3">
    <source>
        <dbReference type="Google" id="ProtNLM"/>
    </source>
</evidence>
<protein>
    <recommendedName>
        <fullName evidence="3">Addiction module component</fullName>
    </recommendedName>
</protein>
<dbReference type="Proteomes" id="UP000184236">
    <property type="component" value="Unassembled WGS sequence"/>
</dbReference>
<dbReference type="OrthoDB" id="1122787at2"/>
<name>A0A1M4Y1P8_9FLAO</name>
<keyword evidence="2" id="KW-1185">Reference proteome</keyword>
<dbReference type="RefSeq" id="WP_143149898.1">
    <property type="nucleotide sequence ID" value="NZ_FQVO01000007.1"/>
</dbReference>